<accession>A0A7W4Z1V9</accession>
<name>A0A7W4Z1V9_9ACTN</name>
<organism evidence="1 2">
    <name type="scientific">Nocardioides soli</name>
    <dbReference type="NCBI Taxonomy" id="1036020"/>
    <lineage>
        <taxon>Bacteria</taxon>
        <taxon>Bacillati</taxon>
        <taxon>Actinomycetota</taxon>
        <taxon>Actinomycetes</taxon>
        <taxon>Propionibacteriales</taxon>
        <taxon>Nocardioidaceae</taxon>
        <taxon>Nocardioides</taxon>
    </lineage>
</organism>
<reference evidence="1 2" key="1">
    <citation type="submission" date="2020-08" db="EMBL/GenBank/DDBJ databases">
        <title>Sequencing the genomes of 1000 actinobacteria strains.</title>
        <authorList>
            <person name="Klenk H.-P."/>
        </authorList>
    </citation>
    <scope>NUCLEOTIDE SEQUENCE [LARGE SCALE GENOMIC DNA]</scope>
    <source>
        <strain evidence="1 2">DSM 105498</strain>
    </source>
</reference>
<dbReference type="AlphaFoldDB" id="A0A7W4Z1V9"/>
<evidence type="ECO:0000313" key="2">
    <source>
        <dbReference type="Proteomes" id="UP000589626"/>
    </source>
</evidence>
<dbReference type="RefSeq" id="WP_183593162.1">
    <property type="nucleotide sequence ID" value="NZ_JACHWR010000002.1"/>
</dbReference>
<sequence length="58" mass="6426">MTTSTEQIVTVHAGADVALRLALLDAIDQTLRDHGVRRVWIDPDSYHDLVVLAEIEVS</sequence>
<gene>
    <name evidence="1" type="ORF">FHU40_003111</name>
</gene>
<protein>
    <submittedName>
        <fullName evidence="1">Uncharacterized protein</fullName>
    </submittedName>
</protein>
<dbReference type="Proteomes" id="UP000589626">
    <property type="component" value="Unassembled WGS sequence"/>
</dbReference>
<dbReference type="EMBL" id="JACHWR010000002">
    <property type="protein sequence ID" value="MBB3043293.1"/>
    <property type="molecule type" value="Genomic_DNA"/>
</dbReference>
<proteinExistence type="predicted"/>
<keyword evidence="2" id="KW-1185">Reference proteome</keyword>
<evidence type="ECO:0000313" key="1">
    <source>
        <dbReference type="EMBL" id="MBB3043293.1"/>
    </source>
</evidence>
<comment type="caution">
    <text evidence="1">The sequence shown here is derived from an EMBL/GenBank/DDBJ whole genome shotgun (WGS) entry which is preliminary data.</text>
</comment>